<dbReference type="Pfam" id="PF00270">
    <property type="entry name" value="DEAD"/>
    <property type="match status" value="1"/>
</dbReference>
<keyword evidence="8" id="KW-1185">Reference proteome</keyword>
<dbReference type="Gene3D" id="3.40.50.300">
    <property type="entry name" value="P-loop containing nucleotide triphosphate hydrolases"/>
    <property type="match status" value="2"/>
</dbReference>
<accession>A0ABX1X6U2</accession>
<dbReference type="PROSITE" id="PS51192">
    <property type="entry name" value="HELICASE_ATP_BIND_1"/>
    <property type="match status" value="1"/>
</dbReference>
<dbReference type="PANTHER" id="PTHR47961:SF6">
    <property type="entry name" value="DNA-DIRECTED DNA POLYMERASE"/>
    <property type="match status" value="1"/>
</dbReference>
<dbReference type="InterPro" id="IPR014001">
    <property type="entry name" value="Helicase_ATP-bd"/>
</dbReference>
<evidence type="ECO:0000256" key="1">
    <source>
        <dbReference type="ARBA" id="ARBA00022741"/>
    </source>
</evidence>
<dbReference type="InterPro" id="IPR050474">
    <property type="entry name" value="Hel308_SKI2-like"/>
</dbReference>
<proteinExistence type="predicted"/>
<organism evidence="7 8">
    <name type="scientific">Paenibacillus plantarum</name>
    <dbReference type="NCBI Taxonomy" id="2654975"/>
    <lineage>
        <taxon>Bacteria</taxon>
        <taxon>Bacillati</taxon>
        <taxon>Bacillota</taxon>
        <taxon>Bacilli</taxon>
        <taxon>Bacillales</taxon>
        <taxon>Paenibacillaceae</taxon>
        <taxon>Paenibacillus</taxon>
    </lineage>
</organism>
<evidence type="ECO:0000259" key="5">
    <source>
        <dbReference type="PROSITE" id="PS51192"/>
    </source>
</evidence>
<feature type="domain" description="Helicase C-terminal" evidence="6">
    <location>
        <begin position="563"/>
        <end position="770"/>
    </location>
</feature>
<keyword evidence="1" id="KW-0547">Nucleotide-binding</keyword>
<keyword evidence="3 7" id="KW-0347">Helicase</keyword>
<keyword evidence="4" id="KW-0067">ATP-binding</keyword>
<protein>
    <submittedName>
        <fullName evidence="7">DEAD/DEAH box helicase</fullName>
    </submittedName>
</protein>
<comment type="caution">
    <text evidence="7">The sequence shown here is derived from an EMBL/GenBank/DDBJ whole genome shotgun (WGS) entry which is preliminary data.</text>
</comment>
<dbReference type="RefSeq" id="WP_171629824.1">
    <property type="nucleotide sequence ID" value="NZ_WHNY01000026.1"/>
</dbReference>
<evidence type="ECO:0000313" key="7">
    <source>
        <dbReference type="EMBL" id="NOU64091.1"/>
    </source>
</evidence>
<dbReference type="Proteomes" id="UP000653578">
    <property type="component" value="Unassembled WGS sequence"/>
</dbReference>
<dbReference type="PROSITE" id="PS51194">
    <property type="entry name" value="HELICASE_CTER"/>
    <property type="match status" value="1"/>
</dbReference>
<evidence type="ECO:0000256" key="2">
    <source>
        <dbReference type="ARBA" id="ARBA00022801"/>
    </source>
</evidence>
<dbReference type="SUPFAM" id="SSF52540">
    <property type="entry name" value="P-loop containing nucleoside triphosphate hydrolases"/>
    <property type="match status" value="1"/>
</dbReference>
<dbReference type="InterPro" id="IPR001650">
    <property type="entry name" value="Helicase_C-like"/>
</dbReference>
<evidence type="ECO:0000256" key="4">
    <source>
        <dbReference type="ARBA" id="ARBA00022840"/>
    </source>
</evidence>
<dbReference type="SMART" id="SM00487">
    <property type="entry name" value="DEXDc"/>
    <property type="match status" value="1"/>
</dbReference>
<dbReference type="InterPro" id="IPR011545">
    <property type="entry name" value="DEAD/DEAH_box_helicase_dom"/>
</dbReference>
<dbReference type="Pfam" id="PF00271">
    <property type="entry name" value="Helicase_C"/>
    <property type="match status" value="1"/>
</dbReference>
<gene>
    <name evidence="7" type="ORF">GC096_08650</name>
</gene>
<evidence type="ECO:0000259" key="6">
    <source>
        <dbReference type="PROSITE" id="PS51194"/>
    </source>
</evidence>
<keyword evidence="2" id="KW-0378">Hydrolase</keyword>
<name>A0ABX1X6U2_9BACL</name>
<sequence>MLDQYAKEQYKRASTLLDEISGEDIRELLLRITIENARVNIFKSYESSIAFNIDSSNVLERLSKSLLLRLIYDDELDMSLIEGAALVCAQAYETLAPKLQISNAYSIYDAEILNRITAGLLYYIAGYDPNAAQIIVDLNELTIPSNESANQLQLIRNLQHIISLELNSIVSLEVPKITLVPNDYTELESTTSEILFWELNECILLIKSELLDHHEKWNEQVSIKITRLYDISIDCQEYTIAQICLLLLLTNKAYGSRAISIIKAPLDCSADIWGVHMQRYINEGDYLIWPPHKEALDKGLLNHQNDIIAIPTGTGKSLIAEHKIITSLQRGSLIIYLAPTLALCRQINTKMNKISDVQNMFQGQSIIVDDFDNIEFDFQDDNKRIFVMTPEKCSSLLSNRPEIFAELSLCVVDEFHNIKEGHRGALLDSLLSRISNHATNCVYLLLSALIDNSEILPKWLNNLNQMPVNTTFTRWRPSRTIRGFISHPKNEYTAAIRLAKESGRSSYNVQITADLFFCVQDVWNQGGGNSAFPIRIPEKLNIRFKKNNNNWNVTGYGNDISRQLGNWLASCSMPVLVFSQTTRHLIGEIDKHKQIRSFNQELNDKVKAYLTFAELELGYQSELLNGLSNGIGIHTQALIEEEQEAVEEFFKTSKVGVICSTGTLAQGLNLPASAVVVNTTKQFTVDDIPRPMSKEEVINMLGRAGRPGLGFQSIGTIVPQYPSTYDQRGYSLESEYTSYLERIDAVVPVGSGLSNLIVNAAISLEDSDPDNYMFLIHAAARDLSIDSVTIKKTLASYMLNDNMVDQAILKTNKWLQSAQDDINMQRVLQIAQKNAISIHSAQSLIKSINVENTLILLDFEAATEGDWITWFLNNINKLENSYLVDNVHKLFTTPQIINDFIRAWVNGKSIFEIASILYQHGIGRQPRIQNRDSQNSISKVIHILQDGKRNIVHIANCYISIVEKIISDSGREITIPQHLLKLPQYLNMGVSNDNSLFFRRKNLPRMLALEFGEMFSSPAHILSTWKLVGDISEVKLNEDVKKAILTLI</sequence>
<dbReference type="PANTHER" id="PTHR47961">
    <property type="entry name" value="DNA POLYMERASE THETA, PUTATIVE (AFU_ORTHOLOGUE AFUA_1G05260)-RELATED"/>
    <property type="match status" value="1"/>
</dbReference>
<dbReference type="SMART" id="SM00490">
    <property type="entry name" value="HELICc"/>
    <property type="match status" value="1"/>
</dbReference>
<dbReference type="InterPro" id="IPR027417">
    <property type="entry name" value="P-loop_NTPase"/>
</dbReference>
<feature type="domain" description="Helicase ATP-binding" evidence="5">
    <location>
        <begin position="297"/>
        <end position="468"/>
    </location>
</feature>
<reference evidence="7 8" key="1">
    <citation type="submission" date="2019-10" db="EMBL/GenBank/DDBJ databases">
        <title>Description of Paenibacillus humi sp. nov.</title>
        <authorList>
            <person name="Carlier A."/>
            <person name="Qi S."/>
        </authorList>
    </citation>
    <scope>NUCLEOTIDE SEQUENCE [LARGE SCALE GENOMIC DNA]</scope>
    <source>
        <strain evidence="7 8">LMG 31461</strain>
    </source>
</reference>
<dbReference type="EMBL" id="WHNY01000026">
    <property type="protein sequence ID" value="NOU64091.1"/>
    <property type="molecule type" value="Genomic_DNA"/>
</dbReference>
<evidence type="ECO:0000313" key="8">
    <source>
        <dbReference type="Proteomes" id="UP000653578"/>
    </source>
</evidence>
<evidence type="ECO:0000256" key="3">
    <source>
        <dbReference type="ARBA" id="ARBA00022806"/>
    </source>
</evidence>
<dbReference type="GO" id="GO:0004386">
    <property type="term" value="F:helicase activity"/>
    <property type="evidence" value="ECO:0007669"/>
    <property type="project" value="UniProtKB-KW"/>
</dbReference>